<dbReference type="EMBL" id="JACBXS010000022">
    <property type="protein sequence ID" value="NYS25624.1"/>
    <property type="molecule type" value="Genomic_DNA"/>
</dbReference>
<keyword evidence="2" id="KW-0472">Membrane</keyword>
<organism evidence="3 4">
    <name type="scientific">Rhabdonatronobacter sediminivivens</name>
    <dbReference type="NCBI Taxonomy" id="2743469"/>
    <lineage>
        <taxon>Bacteria</taxon>
        <taxon>Pseudomonadati</taxon>
        <taxon>Pseudomonadota</taxon>
        <taxon>Alphaproteobacteria</taxon>
        <taxon>Rhodobacterales</taxon>
        <taxon>Paracoccaceae</taxon>
        <taxon>Rhabdonatronobacter</taxon>
    </lineage>
</organism>
<sequence>MSERDYFEVSRTGQIRNWIMSEMLRGGGYAAVVLVGIGLIIGVIYLVGLLLPAESRNTPPPMPFSQLEAPLDGAETRLG</sequence>
<dbReference type="Pfam" id="PF11511">
    <property type="entry name" value="RhodobacterPufX"/>
    <property type="match status" value="1"/>
</dbReference>
<keyword evidence="2" id="KW-1133">Transmembrane helix</keyword>
<feature type="transmembrane region" description="Helical" evidence="2">
    <location>
        <begin position="28"/>
        <end position="51"/>
    </location>
</feature>
<dbReference type="AlphaFoldDB" id="A0A7Z0KYR6"/>
<evidence type="ECO:0000313" key="3">
    <source>
        <dbReference type="EMBL" id="NYS25624.1"/>
    </source>
</evidence>
<dbReference type="RefSeq" id="WP_179906424.1">
    <property type="nucleotide sequence ID" value="NZ_JACBXS010000022.1"/>
</dbReference>
<evidence type="ECO:0000256" key="1">
    <source>
        <dbReference type="SAM" id="MobiDB-lite"/>
    </source>
</evidence>
<comment type="caution">
    <text evidence="3">The sequence shown here is derived from an EMBL/GenBank/DDBJ whole genome shotgun (WGS) entry which is preliminary data.</text>
</comment>
<dbReference type="InterPro" id="IPR020169">
    <property type="entry name" value="Intrinsic_membrane_PufX"/>
</dbReference>
<dbReference type="Gene3D" id="1.20.5.920">
    <property type="entry name" value="rhodobacter sphaeroides pufx membrane protein"/>
    <property type="match status" value="1"/>
</dbReference>
<accession>A0A7Z0KYR6</accession>
<gene>
    <name evidence="3" type="primary">pufX</name>
    <name evidence="3" type="ORF">HUK65_11535</name>
</gene>
<keyword evidence="2" id="KW-0812">Transmembrane</keyword>
<evidence type="ECO:0000313" key="4">
    <source>
        <dbReference type="Proteomes" id="UP000529417"/>
    </source>
</evidence>
<keyword evidence="4" id="KW-1185">Reference proteome</keyword>
<dbReference type="Proteomes" id="UP000529417">
    <property type="component" value="Unassembled WGS sequence"/>
</dbReference>
<protein>
    <submittedName>
        <fullName evidence="3">RC-LH1 core complex protein PufX</fullName>
    </submittedName>
</protein>
<reference evidence="3 4" key="1">
    <citation type="journal article" date="2000" name="Arch. Microbiol.">
        <title>Rhodobaca bogoriensis gen. nov. and sp. nov., an alkaliphilic purple nonsulfur bacterium from African Rift Valley soda lakes.</title>
        <authorList>
            <person name="Milford A.D."/>
            <person name="Achenbach L.A."/>
            <person name="Jung D.O."/>
            <person name="Madigan M.T."/>
        </authorList>
    </citation>
    <scope>NUCLEOTIDE SEQUENCE [LARGE SCALE GENOMIC DNA]</scope>
    <source>
        <strain evidence="3 4">2376</strain>
    </source>
</reference>
<proteinExistence type="predicted"/>
<feature type="region of interest" description="Disordered" evidence="1">
    <location>
        <begin position="58"/>
        <end position="79"/>
    </location>
</feature>
<name>A0A7Z0KYR6_9RHOB</name>
<evidence type="ECO:0000256" key="2">
    <source>
        <dbReference type="SAM" id="Phobius"/>
    </source>
</evidence>